<protein>
    <recommendedName>
        <fullName evidence="1">HTH cro/C1-type domain-containing protein</fullName>
    </recommendedName>
</protein>
<dbReference type="Proteomes" id="UP000596035">
    <property type="component" value="Chromosome"/>
</dbReference>
<feature type="domain" description="HTH cro/C1-type" evidence="1">
    <location>
        <begin position="3"/>
        <end position="35"/>
    </location>
</feature>
<dbReference type="EMBL" id="CP065321">
    <property type="protein sequence ID" value="QQR29173.1"/>
    <property type="molecule type" value="Genomic_DNA"/>
</dbReference>
<accession>A0A1Z2XN78</accession>
<dbReference type="PROSITE" id="PS50943">
    <property type="entry name" value="HTH_CROC1"/>
    <property type="match status" value="1"/>
</dbReference>
<dbReference type="InterPro" id="IPR001387">
    <property type="entry name" value="Cro/C1-type_HTH"/>
</dbReference>
<evidence type="ECO:0000313" key="5">
    <source>
        <dbReference type="Proteomes" id="UP000596035"/>
    </source>
</evidence>
<dbReference type="EMBL" id="CP021422">
    <property type="protein sequence ID" value="ASB39884.1"/>
    <property type="molecule type" value="Genomic_DNA"/>
</dbReference>
<keyword evidence="4" id="KW-1185">Reference proteome</keyword>
<name>A0A1Z2XN78_9FIRM</name>
<dbReference type="GO" id="GO:0003677">
    <property type="term" value="F:DNA binding"/>
    <property type="evidence" value="ECO:0007669"/>
    <property type="project" value="InterPro"/>
</dbReference>
<sequence length="48" mass="5603">MERAHLSMVERSGRIPTLYTIWRIADALDMRPSELVALIEEEMEKDIS</sequence>
<reference evidence="2" key="1">
    <citation type="journal article" date="2017" name="Genome Announc.">
        <title>High-Quality Whole-Genome Sequences of the Oligo-Mouse-Microbiota Bacterial Community.</title>
        <authorList>
            <person name="Garzetti D."/>
            <person name="Brugiroux S."/>
            <person name="Bunk B."/>
            <person name="Pukall R."/>
            <person name="McCoy K.D."/>
            <person name="Macpherson A.J."/>
            <person name="Stecher B."/>
        </authorList>
    </citation>
    <scope>NUCLEOTIDE SEQUENCE</scope>
    <source>
        <strain evidence="2">KB18</strain>
    </source>
</reference>
<dbReference type="KEGG" id="amur:ADH66_04005"/>
<dbReference type="Proteomes" id="UP000196710">
    <property type="component" value="Chromosome"/>
</dbReference>
<dbReference type="InterPro" id="IPR010982">
    <property type="entry name" value="Lambda_DNA-bd_dom_sf"/>
</dbReference>
<organism evidence="3 5">
    <name type="scientific">Acutalibacter muris</name>
    <dbReference type="NCBI Taxonomy" id="1796620"/>
    <lineage>
        <taxon>Bacteria</taxon>
        <taxon>Bacillati</taxon>
        <taxon>Bacillota</taxon>
        <taxon>Clostridia</taxon>
        <taxon>Eubacteriales</taxon>
        <taxon>Acutalibacteraceae</taxon>
        <taxon>Acutalibacter</taxon>
    </lineage>
</organism>
<reference evidence="4" key="2">
    <citation type="submission" date="2017-05" db="EMBL/GenBank/DDBJ databases">
        <title>Improved OligoMM genomes.</title>
        <authorList>
            <person name="Garzetti D."/>
        </authorList>
    </citation>
    <scope>NUCLEOTIDE SEQUENCE [LARGE SCALE GENOMIC DNA]</scope>
    <source>
        <strain evidence="4">KB18</strain>
    </source>
</reference>
<evidence type="ECO:0000313" key="2">
    <source>
        <dbReference type="EMBL" id="ASB39884.1"/>
    </source>
</evidence>
<evidence type="ECO:0000259" key="1">
    <source>
        <dbReference type="PROSITE" id="PS50943"/>
    </source>
</evidence>
<evidence type="ECO:0000313" key="4">
    <source>
        <dbReference type="Proteomes" id="UP000196710"/>
    </source>
</evidence>
<reference evidence="3 5" key="3">
    <citation type="submission" date="2020-11" db="EMBL/GenBank/DDBJ databases">
        <title>Closed and high quality bacterial genomes of the OMM12 community.</title>
        <authorList>
            <person name="Marbouty M."/>
            <person name="Lamy-Besnier Q."/>
            <person name="Debarbieux L."/>
            <person name="Koszul R."/>
        </authorList>
    </citation>
    <scope>NUCLEOTIDE SEQUENCE [LARGE SCALE GENOMIC DNA]</scope>
    <source>
        <strain evidence="3 5">KB18</strain>
    </source>
</reference>
<proteinExistence type="predicted"/>
<gene>
    <name evidence="2" type="ORF">ADH66_04005</name>
    <name evidence="3" type="ORF">I5Q82_14070</name>
</gene>
<dbReference type="AlphaFoldDB" id="A0A1Z2XN78"/>
<dbReference type="SUPFAM" id="SSF47413">
    <property type="entry name" value="lambda repressor-like DNA-binding domains"/>
    <property type="match status" value="1"/>
</dbReference>
<evidence type="ECO:0000313" key="3">
    <source>
        <dbReference type="EMBL" id="QQR29173.1"/>
    </source>
</evidence>
<dbReference type="Gene3D" id="1.10.260.40">
    <property type="entry name" value="lambda repressor-like DNA-binding domains"/>
    <property type="match status" value="1"/>
</dbReference>